<comment type="caution">
    <text evidence="3">The sequence shown here is derived from an EMBL/GenBank/DDBJ whole genome shotgun (WGS) entry which is preliminary data.</text>
</comment>
<dbReference type="Gene3D" id="1.10.287.110">
    <property type="entry name" value="DnaJ domain"/>
    <property type="match status" value="1"/>
</dbReference>
<accession>A0AAP0QQC4</accession>
<dbReference type="Pfam" id="PF00226">
    <property type="entry name" value="DnaJ"/>
    <property type="match status" value="1"/>
</dbReference>
<dbReference type="SUPFAM" id="SSF46565">
    <property type="entry name" value="Chaperone J-domain"/>
    <property type="match status" value="1"/>
</dbReference>
<dbReference type="InterPro" id="IPR036869">
    <property type="entry name" value="J_dom_sf"/>
</dbReference>
<dbReference type="Proteomes" id="UP001428341">
    <property type="component" value="Unassembled WGS sequence"/>
</dbReference>
<proteinExistence type="predicted"/>
<evidence type="ECO:0000256" key="1">
    <source>
        <dbReference type="SAM" id="MobiDB-lite"/>
    </source>
</evidence>
<protein>
    <recommendedName>
        <fullName evidence="2">J domain-containing protein</fullName>
    </recommendedName>
</protein>
<organism evidence="3 4">
    <name type="scientific">Citrus x changshan-huyou</name>
    <dbReference type="NCBI Taxonomy" id="2935761"/>
    <lineage>
        <taxon>Eukaryota</taxon>
        <taxon>Viridiplantae</taxon>
        <taxon>Streptophyta</taxon>
        <taxon>Embryophyta</taxon>
        <taxon>Tracheophyta</taxon>
        <taxon>Spermatophyta</taxon>
        <taxon>Magnoliopsida</taxon>
        <taxon>eudicotyledons</taxon>
        <taxon>Gunneridae</taxon>
        <taxon>Pentapetalae</taxon>
        <taxon>rosids</taxon>
        <taxon>malvids</taxon>
        <taxon>Sapindales</taxon>
        <taxon>Rutaceae</taxon>
        <taxon>Aurantioideae</taxon>
        <taxon>Citrus</taxon>
    </lineage>
</organism>
<evidence type="ECO:0000313" key="3">
    <source>
        <dbReference type="EMBL" id="KAK9208136.1"/>
    </source>
</evidence>
<reference evidence="3 4" key="1">
    <citation type="submission" date="2024-05" db="EMBL/GenBank/DDBJ databases">
        <title>Haplotype-resolved chromosome-level genome assembly of Huyou (Citrus changshanensis).</title>
        <authorList>
            <person name="Miao C."/>
            <person name="Chen W."/>
            <person name="Wu Y."/>
            <person name="Wang L."/>
            <person name="Zhao S."/>
            <person name="Grierson D."/>
            <person name="Xu C."/>
            <person name="Chen K."/>
        </authorList>
    </citation>
    <scope>NUCLEOTIDE SEQUENCE [LARGE SCALE GENOMIC DNA]</scope>
    <source>
        <strain evidence="3">01-14</strain>
        <tissue evidence="3">Leaf</tissue>
    </source>
</reference>
<keyword evidence="4" id="KW-1185">Reference proteome</keyword>
<evidence type="ECO:0000259" key="2">
    <source>
        <dbReference type="PROSITE" id="PS50076"/>
    </source>
</evidence>
<dbReference type="EMBL" id="JBCGBO010000004">
    <property type="protein sequence ID" value="KAK9208136.1"/>
    <property type="molecule type" value="Genomic_DNA"/>
</dbReference>
<dbReference type="AlphaFoldDB" id="A0AAP0QQC4"/>
<evidence type="ECO:0000313" key="4">
    <source>
        <dbReference type="Proteomes" id="UP001428341"/>
    </source>
</evidence>
<sequence>MSGKFEEAKVSESEALSIIEKKEAEACVDMDEEFFNQKKIDFAFYAIKKAMNKNPNLPGIDSYFYSYAIHKSVAKNKSWYSVLGIRDHCAGVDTIKKYFFWLAKNFKQDQHSPSSVAVTSAKKLIIEAYLVLSDASRREAYDLLMGFDNHVNPRKTTAPPAPSSSSSSSSNHKKRKLLEDN</sequence>
<dbReference type="PANTHER" id="PTHR44137:SF58">
    <property type="entry name" value="J DOMAIN-CONTAINING PROTEIN"/>
    <property type="match status" value="1"/>
</dbReference>
<feature type="compositionally biased region" description="Basic residues" evidence="1">
    <location>
        <begin position="171"/>
        <end position="181"/>
    </location>
</feature>
<feature type="domain" description="J" evidence="2">
    <location>
        <begin position="78"/>
        <end position="145"/>
    </location>
</feature>
<dbReference type="PANTHER" id="PTHR44137">
    <property type="entry name" value="BNAC03G44070D PROTEIN"/>
    <property type="match status" value="1"/>
</dbReference>
<feature type="region of interest" description="Disordered" evidence="1">
    <location>
        <begin position="152"/>
        <end position="181"/>
    </location>
</feature>
<dbReference type="PROSITE" id="PS50076">
    <property type="entry name" value="DNAJ_2"/>
    <property type="match status" value="1"/>
</dbReference>
<gene>
    <name evidence="3" type="ORF">WN944_000490</name>
</gene>
<name>A0AAP0QQC4_9ROSI</name>
<dbReference type="InterPro" id="IPR001623">
    <property type="entry name" value="DnaJ_domain"/>
</dbReference>